<feature type="compositionally biased region" description="Basic and acidic residues" evidence="1">
    <location>
        <begin position="639"/>
        <end position="664"/>
    </location>
</feature>
<evidence type="ECO:0000256" key="1">
    <source>
        <dbReference type="SAM" id="MobiDB-lite"/>
    </source>
</evidence>
<reference evidence="2 3" key="1">
    <citation type="journal article" date="2012" name="Genome Biol.">
        <title>Genome and low-iron response of an oceanic diatom adapted to chronic iron limitation.</title>
        <authorList>
            <person name="Lommer M."/>
            <person name="Specht M."/>
            <person name="Roy A.S."/>
            <person name="Kraemer L."/>
            <person name="Andreson R."/>
            <person name="Gutowska M.A."/>
            <person name="Wolf J."/>
            <person name="Bergner S.V."/>
            <person name="Schilhabel M.B."/>
            <person name="Klostermeier U.C."/>
            <person name="Beiko R.G."/>
            <person name="Rosenstiel P."/>
            <person name="Hippler M."/>
            <person name="Laroche J."/>
        </authorList>
    </citation>
    <scope>NUCLEOTIDE SEQUENCE [LARGE SCALE GENOMIC DNA]</scope>
    <source>
        <strain evidence="2 3">CCMP1005</strain>
    </source>
</reference>
<feature type="region of interest" description="Disordered" evidence="1">
    <location>
        <begin position="753"/>
        <end position="786"/>
    </location>
</feature>
<dbReference type="Gene3D" id="3.40.50.300">
    <property type="entry name" value="P-loop containing nucleotide triphosphate hydrolases"/>
    <property type="match status" value="1"/>
</dbReference>
<protein>
    <submittedName>
        <fullName evidence="2">Uncharacterized protein</fullName>
    </submittedName>
</protein>
<feature type="compositionally biased region" description="Basic residues" evidence="1">
    <location>
        <begin position="697"/>
        <end position="706"/>
    </location>
</feature>
<feature type="compositionally biased region" description="Polar residues" evidence="1">
    <location>
        <begin position="530"/>
        <end position="542"/>
    </location>
</feature>
<feature type="compositionally biased region" description="Acidic residues" evidence="1">
    <location>
        <begin position="265"/>
        <end position="278"/>
    </location>
</feature>
<sequence length="786" mass="86591">MDRKLSQRRSAMSRPLQAFATLLLVGGLLSALYYSQIEAIVAEGSRAEAAARSGGLHDAVSVGGGGATASRPDPSGVVGSATIRRGIGTNATSSHATMTPMVTSASTKTKRMVPLVTSTKMNYEKEAKLKASRLEKLYSTKPPGLESPACRPHFQSVDDSASWEFSDSRFQRMAFHHARKAGGTSIADYLVRVARNYGIEFVQTEFDSAEEPGTADVPTFYVTHLREPVSRSISHFRYQGRWSCRDLINWTPRSSMASISISNTDDGEPDDANDDDDDGTRRMLAAQGDEFAPTLENANPFESWNKTGGLVENDCPKRAFRLGECAIQCYTQWYSGMSCPQWQIPMDVQYKSASTVLFRYNMIIVLEWLSIPEYAEAVERFFGVPGVTKRRGAYCERSSRRADKLFPLVPKNESVERLRDLNELDSKLYGEITNCDGEGYPFPSLDESRFANTTRRVPYERFMDWRSAKKRAKTAKSPAEGDAIMNEFWRAADSGEGIEKTDNTSAGKLKLTTWHPGDKIEYVRTNTRMTAGESKLTTTGESKLTRKKPNGVGKDKRVHSRTNSKEVSKPAGNDHPKFAKEDHVSQVVHLGSEHGGWSFDEKLAGPRPVVYSFGLGVDISWDLAMIEKYNVTLFGFDPTPKDGDRGVHESGRSGPRLDADRPERGTGGNDRGTRVHARRPHGKAAPQAHRHPQDVRRGRRVRRPRGPRGAGPPALHSAARGVALALPRPGAAGARPPDAEAQVAAGEAMVEGLRGGGVPRRRPQDHHDQEMEENIEVDGEVDDVVG</sequence>
<dbReference type="InterPro" id="IPR027417">
    <property type="entry name" value="P-loop_NTPase"/>
</dbReference>
<dbReference type="AlphaFoldDB" id="K0R472"/>
<evidence type="ECO:0000313" key="2">
    <source>
        <dbReference type="EMBL" id="EJK47270.1"/>
    </source>
</evidence>
<feature type="region of interest" description="Disordered" evidence="1">
    <location>
        <begin position="636"/>
        <end position="718"/>
    </location>
</feature>
<comment type="caution">
    <text evidence="2">The sequence shown here is derived from an EMBL/GenBank/DDBJ whole genome shotgun (WGS) entry which is preliminary data.</text>
</comment>
<dbReference type="EMBL" id="AGNL01047150">
    <property type="protein sequence ID" value="EJK47270.1"/>
    <property type="molecule type" value="Genomic_DNA"/>
</dbReference>
<feature type="region of interest" description="Disordered" evidence="1">
    <location>
        <begin position="259"/>
        <end position="279"/>
    </location>
</feature>
<evidence type="ECO:0000313" key="3">
    <source>
        <dbReference type="Proteomes" id="UP000266841"/>
    </source>
</evidence>
<gene>
    <name evidence="2" type="ORF">THAOC_34022</name>
</gene>
<accession>K0R472</accession>
<name>K0R472_THAOC</name>
<feature type="compositionally biased region" description="Basic and acidic residues" evidence="1">
    <location>
        <begin position="563"/>
        <end position="578"/>
    </location>
</feature>
<proteinExistence type="predicted"/>
<feature type="region of interest" description="Disordered" evidence="1">
    <location>
        <begin position="530"/>
        <end position="578"/>
    </location>
</feature>
<keyword evidence="3" id="KW-1185">Reference proteome</keyword>
<dbReference type="Proteomes" id="UP000266841">
    <property type="component" value="Unassembled WGS sequence"/>
</dbReference>
<dbReference type="OrthoDB" id="48777at2759"/>
<organism evidence="2 3">
    <name type="scientific">Thalassiosira oceanica</name>
    <name type="common">Marine diatom</name>
    <dbReference type="NCBI Taxonomy" id="159749"/>
    <lineage>
        <taxon>Eukaryota</taxon>
        <taxon>Sar</taxon>
        <taxon>Stramenopiles</taxon>
        <taxon>Ochrophyta</taxon>
        <taxon>Bacillariophyta</taxon>
        <taxon>Coscinodiscophyceae</taxon>
        <taxon>Thalassiosirophycidae</taxon>
        <taxon>Thalassiosirales</taxon>
        <taxon>Thalassiosiraceae</taxon>
        <taxon>Thalassiosira</taxon>
    </lineage>
</organism>
<dbReference type="eggNOG" id="ENOG502T095">
    <property type="taxonomic scope" value="Eukaryota"/>
</dbReference>
<feature type="compositionally biased region" description="Acidic residues" evidence="1">
    <location>
        <begin position="770"/>
        <end position="786"/>
    </location>
</feature>